<proteinExistence type="predicted"/>
<evidence type="ECO:0000313" key="9">
    <source>
        <dbReference type="EMBL" id="GAA5795535.1"/>
    </source>
</evidence>
<keyword evidence="10" id="KW-1185">Reference proteome</keyword>
<dbReference type="SUPFAM" id="SSF57959">
    <property type="entry name" value="Leucine zipper domain"/>
    <property type="match status" value="1"/>
</dbReference>
<protein>
    <recommendedName>
        <fullName evidence="8">BZIP domain-containing protein</fullName>
    </recommendedName>
</protein>
<evidence type="ECO:0000256" key="4">
    <source>
        <dbReference type="ARBA" id="ARBA00023163"/>
    </source>
</evidence>
<sequence length="245" mass="28242">MYPTANKSVQREPMSISSITTNQDSKLPKFLSEPSSSHRIIKEAQTLPHYNFYQDISRHITHSRQQHHLIRSPPTTPERNQQYIHSPPSSPHSFDFSPSSSPHGYGEEEEEEDGSGGGTRTVTLQERRQRNKAASAKYRQKKNMQQHEMRSMILQISERNGLLERQLREMREENQKLRLDADKLRGKSVAKKLLRQWMDRQKKHAAAPQFNNQVGGDALKSSYNMEIDLLDVDDDDDDDSSSSEI</sequence>
<dbReference type="CDD" id="cd14705">
    <property type="entry name" value="bZIP_Zip1"/>
    <property type="match status" value="1"/>
</dbReference>
<evidence type="ECO:0000256" key="3">
    <source>
        <dbReference type="ARBA" id="ARBA00023125"/>
    </source>
</evidence>
<evidence type="ECO:0000259" key="8">
    <source>
        <dbReference type="PROSITE" id="PS50217"/>
    </source>
</evidence>
<evidence type="ECO:0000256" key="2">
    <source>
        <dbReference type="ARBA" id="ARBA00023015"/>
    </source>
</evidence>
<comment type="caution">
    <text evidence="9">The sequence shown here is derived from an EMBL/GenBank/DDBJ whole genome shotgun (WGS) entry which is preliminary data.</text>
</comment>
<keyword evidence="4" id="KW-0804">Transcription</keyword>
<feature type="region of interest" description="Disordered" evidence="7">
    <location>
        <begin position="1"/>
        <end position="42"/>
    </location>
</feature>
<dbReference type="Proteomes" id="UP001476247">
    <property type="component" value="Unassembled WGS sequence"/>
</dbReference>
<dbReference type="InterPro" id="IPR046347">
    <property type="entry name" value="bZIP_sf"/>
</dbReference>
<keyword evidence="6" id="KW-0175">Coiled coil</keyword>
<gene>
    <name evidence="9" type="ORF">HPULCUR_000893</name>
</gene>
<feature type="compositionally biased region" description="Basic residues" evidence="7">
    <location>
        <begin position="61"/>
        <end position="70"/>
    </location>
</feature>
<dbReference type="Gene3D" id="1.20.5.170">
    <property type="match status" value="1"/>
</dbReference>
<reference evidence="9 10" key="1">
    <citation type="submission" date="2024-04" db="EMBL/GenBank/DDBJ databases">
        <title>genome sequences of Mucor flavus KT1a and Helicostylum pulchrum KT1b strains isolation_sourced from the surface of a dry-aged beef.</title>
        <authorList>
            <person name="Toyotome T."/>
            <person name="Hosono M."/>
            <person name="Torimaru M."/>
            <person name="Fukuda K."/>
            <person name="Mikami N."/>
        </authorList>
    </citation>
    <scope>NUCLEOTIDE SEQUENCE [LARGE SCALE GENOMIC DNA]</scope>
    <source>
        <strain evidence="9 10">KT1b</strain>
    </source>
</reference>
<feature type="coiled-coil region" evidence="6">
    <location>
        <begin position="153"/>
        <end position="187"/>
    </location>
</feature>
<dbReference type="PROSITE" id="PS00036">
    <property type="entry name" value="BZIP_BASIC"/>
    <property type="match status" value="1"/>
</dbReference>
<organism evidence="9 10">
    <name type="scientific">Helicostylum pulchrum</name>
    <dbReference type="NCBI Taxonomy" id="562976"/>
    <lineage>
        <taxon>Eukaryota</taxon>
        <taxon>Fungi</taxon>
        <taxon>Fungi incertae sedis</taxon>
        <taxon>Mucoromycota</taxon>
        <taxon>Mucoromycotina</taxon>
        <taxon>Mucoromycetes</taxon>
        <taxon>Mucorales</taxon>
        <taxon>Mucorineae</taxon>
        <taxon>Mucoraceae</taxon>
        <taxon>Helicostylum</taxon>
    </lineage>
</organism>
<feature type="domain" description="BZIP" evidence="8">
    <location>
        <begin position="125"/>
        <end position="184"/>
    </location>
</feature>
<evidence type="ECO:0000313" key="10">
    <source>
        <dbReference type="Proteomes" id="UP001476247"/>
    </source>
</evidence>
<dbReference type="EMBL" id="BAABUJ010000005">
    <property type="protein sequence ID" value="GAA5795535.1"/>
    <property type="molecule type" value="Genomic_DNA"/>
</dbReference>
<keyword evidence="2" id="KW-0805">Transcription regulation</keyword>
<keyword evidence="5" id="KW-0539">Nucleus</keyword>
<dbReference type="PANTHER" id="PTHR13044:SF14">
    <property type="entry name" value="CRYPTOCEPHAL, ISOFORM A"/>
    <property type="match status" value="1"/>
</dbReference>
<evidence type="ECO:0000256" key="6">
    <source>
        <dbReference type="SAM" id="Coils"/>
    </source>
</evidence>
<feature type="compositionally biased region" description="Polar residues" evidence="7">
    <location>
        <begin position="15"/>
        <end position="25"/>
    </location>
</feature>
<name>A0ABP9XME4_9FUNG</name>
<comment type="subcellular location">
    <subcellularLocation>
        <location evidence="1">Nucleus</location>
    </subcellularLocation>
</comment>
<feature type="compositionally biased region" description="Low complexity" evidence="7">
    <location>
        <begin position="85"/>
        <end position="104"/>
    </location>
</feature>
<dbReference type="PROSITE" id="PS50217">
    <property type="entry name" value="BZIP"/>
    <property type="match status" value="1"/>
</dbReference>
<evidence type="ECO:0000256" key="7">
    <source>
        <dbReference type="SAM" id="MobiDB-lite"/>
    </source>
</evidence>
<dbReference type="PANTHER" id="PTHR13044">
    <property type="entry name" value="ACTIVATING TRANSCRIPTION FACTOR ATF 4/5"/>
    <property type="match status" value="1"/>
</dbReference>
<feature type="region of interest" description="Disordered" evidence="7">
    <location>
        <begin position="61"/>
        <end position="147"/>
    </location>
</feature>
<accession>A0ABP9XME4</accession>
<keyword evidence="3" id="KW-0238">DNA-binding</keyword>
<dbReference type="InterPro" id="IPR004827">
    <property type="entry name" value="bZIP"/>
</dbReference>
<evidence type="ECO:0000256" key="5">
    <source>
        <dbReference type="ARBA" id="ARBA00023242"/>
    </source>
</evidence>
<evidence type="ECO:0000256" key="1">
    <source>
        <dbReference type="ARBA" id="ARBA00004123"/>
    </source>
</evidence>